<dbReference type="RefSeq" id="WP_158406939.1">
    <property type="nucleotide sequence ID" value="NZ_CP033454.1"/>
</dbReference>
<dbReference type="EMBL" id="CP033455">
    <property type="protein sequence ID" value="QGR03753.1"/>
    <property type="molecule type" value="Genomic_DNA"/>
</dbReference>
<dbReference type="InterPro" id="IPR002052">
    <property type="entry name" value="DNA_methylase_N6_adenine_CS"/>
</dbReference>
<protein>
    <submittedName>
        <fullName evidence="3">16S rRNA (Guanine(966)-N(2))-methyltransferase RsmD</fullName>
        <ecNumber evidence="3">2.1.1.171</ecNumber>
    </submittedName>
</protein>
<dbReference type="PANTHER" id="PTHR43542:SF1">
    <property type="entry name" value="METHYLTRANSFERASE"/>
    <property type="match status" value="1"/>
</dbReference>
<dbReference type="GO" id="GO:0052913">
    <property type="term" value="F:16S rRNA (guanine(966)-N(2))-methyltransferase activity"/>
    <property type="evidence" value="ECO:0007669"/>
    <property type="project" value="UniProtKB-EC"/>
</dbReference>
<evidence type="ECO:0000256" key="2">
    <source>
        <dbReference type="ARBA" id="ARBA00022679"/>
    </source>
</evidence>
<evidence type="ECO:0000313" key="4">
    <source>
        <dbReference type="Proteomes" id="UP000422822"/>
    </source>
</evidence>
<reference evidence="3 4" key="1">
    <citation type="submission" date="2018-10" db="EMBL/GenBank/DDBJ databases">
        <title>Propagation and draft genome sequences of three atypical Erhlichia ruminantium isolates.</title>
        <authorList>
            <person name="Liebenberg J."/>
            <person name="Steyn H."/>
            <person name="Josemans A."/>
            <person name="Zweygarth E."/>
        </authorList>
    </citation>
    <scope>NUCLEOTIDE SEQUENCE [LARGE SCALE GENOMIC DNA]</scope>
    <source>
        <strain evidence="3 4">Omatjenne</strain>
    </source>
</reference>
<dbReference type="EC" id="2.1.1.171" evidence="3"/>
<dbReference type="PROSITE" id="PS00092">
    <property type="entry name" value="N6_MTASE"/>
    <property type="match status" value="1"/>
</dbReference>
<gene>
    <name evidence="3" type="primary">rsmD</name>
    <name evidence="3" type="ORF">EDL80_04280</name>
</gene>
<accession>A0AAE6QB77</accession>
<dbReference type="InterPro" id="IPR004398">
    <property type="entry name" value="RNA_MeTrfase_RsmD"/>
</dbReference>
<dbReference type="PIRSF" id="PIRSF004553">
    <property type="entry name" value="CHP00095"/>
    <property type="match status" value="1"/>
</dbReference>
<dbReference type="SUPFAM" id="SSF53335">
    <property type="entry name" value="S-adenosyl-L-methionine-dependent methyltransferases"/>
    <property type="match status" value="1"/>
</dbReference>
<keyword evidence="4" id="KW-1185">Reference proteome</keyword>
<dbReference type="CDD" id="cd02440">
    <property type="entry name" value="AdoMet_MTases"/>
    <property type="match status" value="1"/>
</dbReference>
<keyword evidence="1 3" id="KW-0489">Methyltransferase</keyword>
<organism evidence="3 4">
    <name type="scientific">Ehrlichia ruminantium</name>
    <name type="common">heartwater rickettsia</name>
    <name type="synonym">Cowdria ruminantium</name>
    <dbReference type="NCBI Taxonomy" id="779"/>
    <lineage>
        <taxon>Bacteria</taxon>
        <taxon>Pseudomonadati</taxon>
        <taxon>Pseudomonadota</taxon>
        <taxon>Alphaproteobacteria</taxon>
        <taxon>Rickettsiales</taxon>
        <taxon>Anaplasmataceae</taxon>
        <taxon>Ehrlichia</taxon>
    </lineage>
</organism>
<dbReference type="NCBIfam" id="TIGR00095">
    <property type="entry name" value="16S rRNA (guanine(966)-N(2))-methyltransferase RsmD"/>
    <property type="match status" value="1"/>
</dbReference>
<dbReference type="PANTHER" id="PTHR43542">
    <property type="entry name" value="METHYLTRANSFERASE"/>
    <property type="match status" value="1"/>
</dbReference>
<evidence type="ECO:0000313" key="3">
    <source>
        <dbReference type="EMBL" id="QGR03753.1"/>
    </source>
</evidence>
<proteinExistence type="predicted"/>
<dbReference type="GO" id="GO:0003676">
    <property type="term" value="F:nucleic acid binding"/>
    <property type="evidence" value="ECO:0007669"/>
    <property type="project" value="InterPro"/>
</dbReference>
<dbReference type="Pfam" id="PF03602">
    <property type="entry name" value="Cons_hypoth95"/>
    <property type="match status" value="1"/>
</dbReference>
<sequence>MLRITSGKYRGRKIFSDKFLDARPAMSIVRESVFNIISSRMSIQGSKVLDLFCGSGSLSFEALSRGAASALLVDINHYNLRLVKQTSEYLGLIDNVVLMCCDVERLSIANDQYDIVFVDPPYNNPMLVDITLNILINFNWVRNNSMIMVRVNKKTSVVFPAGYHILVERTYGTSKVIMLQCSKEA</sequence>
<dbReference type="Gene3D" id="3.40.50.150">
    <property type="entry name" value="Vaccinia Virus protein VP39"/>
    <property type="match status" value="1"/>
</dbReference>
<dbReference type="AlphaFoldDB" id="A0AAE6QB77"/>
<name>A0AAE6QB77_EHRRU</name>
<keyword evidence="2 3" id="KW-0808">Transferase</keyword>
<dbReference type="InterPro" id="IPR029063">
    <property type="entry name" value="SAM-dependent_MTases_sf"/>
</dbReference>
<evidence type="ECO:0000256" key="1">
    <source>
        <dbReference type="ARBA" id="ARBA00022603"/>
    </source>
</evidence>
<dbReference type="Proteomes" id="UP000422822">
    <property type="component" value="Chromosome"/>
</dbReference>